<sequence>MKTLLSILKGIKNGLSTAFRKVKSSKRLQGALVLVCIMAVVFGVWFGGYSKGTKVHQTIQKPVVCYKDIEEIAFQEATIKEVGFIHKPVEVWGKEFDNPVTTSNYIFTYNAVIKAGYDLENIKDDGGNESTQTITVTLPKASIFDSYLDEKSYVQYWEGEKITANVGLDDIHKEKKRMLKEAKQEAIKGGLYEKTAEHAKVVITDYIHSLKGYENYNVVFNDKA</sequence>
<dbReference type="Pfam" id="PF14014">
    <property type="entry name" value="DUF4230"/>
    <property type="match status" value="1"/>
</dbReference>
<evidence type="ECO:0000313" key="2">
    <source>
        <dbReference type="EMBL" id="RGS48022.1"/>
    </source>
</evidence>
<dbReference type="InterPro" id="IPR025324">
    <property type="entry name" value="DUF4230"/>
</dbReference>
<evidence type="ECO:0000256" key="1">
    <source>
        <dbReference type="SAM" id="Phobius"/>
    </source>
</evidence>
<organism evidence="2 3">
    <name type="scientific">Holdemanella biformis</name>
    <dbReference type="NCBI Taxonomy" id="1735"/>
    <lineage>
        <taxon>Bacteria</taxon>
        <taxon>Bacillati</taxon>
        <taxon>Bacillota</taxon>
        <taxon>Erysipelotrichia</taxon>
        <taxon>Erysipelotrichales</taxon>
        <taxon>Erysipelotrichaceae</taxon>
        <taxon>Holdemanella</taxon>
    </lineage>
</organism>
<evidence type="ECO:0000313" key="3">
    <source>
        <dbReference type="Proteomes" id="UP000285274"/>
    </source>
</evidence>
<gene>
    <name evidence="2" type="ORF">DWX92_03315</name>
</gene>
<accession>A0A412J6T1</accession>
<protein>
    <submittedName>
        <fullName evidence="2">DUF4230 domain-containing protein</fullName>
    </submittedName>
</protein>
<reference evidence="2 3" key="1">
    <citation type="submission" date="2018-08" db="EMBL/GenBank/DDBJ databases">
        <title>A genome reference for cultivated species of the human gut microbiota.</title>
        <authorList>
            <person name="Zou Y."/>
            <person name="Xue W."/>
            <person name="Luo G."/>
        </authorList>
    </citation>
    <scope>NUCLEOTIDE SEQUENCE [LARGE SCALE GENOMIC DNA]</scope>
    <source>
        <strain evidence="2 3">AF22-10AC</strain>
    </source>
</reference>
<keyword evidence="1" id="KW-0472">Membrane</keyword>
<dbReference type="Proteomes" id="UP000285274">
    <property type="component" value="Unassembled WGS sequence"/>
</dbReference>
<feature type="transmembrane region" description="Helical" evidence="1">
    <location>
        <begin position="30"/>
        <end position="49"/>
    </location>
</feature>
<name>A0A412J6T1_9FIRM</name>
<proteinExistence type="predicted"/>
<dbReference type="RefSeq" id="WP_118319484.1">
    <property type="nucleotide sequence ID" value="NZ_QRVM01000008.1"/>
</dbReference>
<comment type="caution">
    <text evidence="2">The sequence shown here is derived from an EMBL/GenBank/DDBJ whole genome shotgun (WGS) entry which is preliminary data.</text>
</comment>
<keyword evidence="1" id="KW-0812">Transmembrane</keyword>
<dbReference type="AlphaFoldDB" id="A0A412J6T1"/>
<keyword evidence="1" id="KW-1133">Transmembrane helix</keyword>
<dbReference type="EMBL" id="QRVM01000008">
    <property type="protein sequence ID" value="RGS48022.1"/>
    <property type="molecule type" value="Genomic_DNA"/>
</dbReference>